<sequence>MRRSPLRRVGLMLLAVVVTTLGMTTPAHAADTGTISGKITYKNQPVADVFVYAFAESGASGYATTDANGNYQIADLQPDLYRVQVSAQGHPTQYAPATISYFDAAMHAVSTGVNTVVNDALVPIGTIAGRLVNSSGGGMANAMIATHDPETEEPTGGSASTDAQGYYSMVVPVGTHVVSFTIGSSRQYVPGARDFTDAQAVAVAADQTVTVNETALPNGSAAGTVLDAAGQRVGYGLEVIFASTEDHPEYVYASAYTDENGDYRLDGLPPGPYRVMFRLASGSIMLYPHTMVESAAQTVTVAENAVTDVDDQLLGTGTVKGRFTVGTEGAAGVEVIARPAGGYGAAWTNADDDGYYEIDDVFAGSYTVDFRDPDGAFEQWATGKLTEETANIFAVTAGGTTTVNDSLLPTGTVKLTAKDLTSGAAVKGFTASVFTGYGQAATDSLTLTGIPIGTHPISLSAAGYDSIDGEVSVTVQAGKTVTVQVPLTRIRALAGTIVDRATGAGVRGVCVMAVSVPRFVLPDGCGDSTDENGNYRITYLPESGPVKIFVAPYEESLHGAQWVGATGGTGDQRQAVTVTPGAQGWTTGPAIKMDKRALLKGTVTSETGQPVEWGSVGMYVPHPGVGGGFGDVQVDEDGRYSSNFFGPYSWPLVFGATGHAVQWSGGKPDRFSAIPVKLTAGTTTTYNYKLKVGQAVSGRITLPETVDKPGGDRLIASNVTTKDYTAVGEVLADGSYTMRVLGPVQMTIEYEGPWPTYQSVQFTGKLTVGRRDQLVNFCVTSPTTMVICGSKAAIDVPLQPTPPARPVPGTMPAQPVLPGGGGPQPR</sequence>
<keyword evidence="3 5" id="KW-0732">Signal</keyword>
<dbReference type="SUPFAM" id="SSF49452">
    <property type="entry name" value="Starch-binding domain-like"/>
    <property type="match status" value="3"/>
</dbReference>
<dbReference type="AlphaFoldDB" id="A0A8J3JAJ7"/>
<dbReference type="GO" id="GO:0030246">
    <property type="term" value="F:carbohydrate binding"/>
    <property type="evidence" value="ECO:0007669"/>
    <property type="project" value="InterPro"/>
</dbReference>
<gene>
    <name evidence="6" type="ORF">Cba03nite_26510</name>
</gene>
<evidence type="ECO:0000256" key="4">
    <source>
        <dbReference type="SAM" id="MobiDB-lite"/>
    </source>
</evidence>
<dbReference type="SUPFAM" id="SSF49464">
    <property type="entry name" value="Carboxypeptidase regulatory domain-like"/>
    <property type="match status" value="2"/>
</dbReference>
<evidence type="ECO:0000256" key="3">
    <source>
        <dbReference type="ARBA" id="ARBA00022729"/>
    </source>
</evidence>
<dbReference type="Pfam" id="PF13620">
    <property type="entry name" value="CarboxypepD_reg"/>
    <property type="match status" value="1"/>
</dbReference>
<feature type="chain" id="PRO_5035249160" description="Alpha-amylase" evidence="5">
    <location>
        <begin position="30"/>
        <end position="826"/>
    </location>
</feature>
<dbReference type="Gene3D" id="2.60.40.1120">
    <property type="entry name" value="Carboxypeptidase-like, regulatory domain"/>
    <property type="match status" value="3"/>
</dbReference>
<comment type="similarity">
    <text evidence="1">Belongs to the serine-aspartate repeat-containing protein (SDr) family.</text>
</comment>
<dbReference type="Proteomes" id="UP000601223">
    <property type="component" value="Unassembled WGS sequence"/>
</dbReference>
<reference evidence="6 7" key="1">
    <citation type="submission" date="2021-01" db="EMBL/GenBank/DDBJ databases">
        <title>Whole genome shotgun sequence of Catellatospora bangladeshensis NBRC 107357.</title>
        <authorList>
            <person name="Komaki H."/>
            <person name="Tamura T."/>
        </authorList>
    </citation>
    <scope>NUCLEOTIDE SEQUENCE [LARGE SCALE GENOMIC DNA]</scope>
    <source>
        <strain evidence="6 7">NBRC 107357</strain>
    </source>
</reference>
<organism evidence="6 7">
    <name type="scientific">Catellatospora bangladeshensis</name>
    <dbReference type="NCBI Taxonomy" id="310355"/>
    <lineage>
        <taxon>Bacteria</taxon>
        <taxon>Bacillati</taxon>
        <taxon>Actinomycetota</taxon>
        <taxon>Actinomycetes</taxon>
        <taxon>Micromonosporales</taxon>
        <taxon>Micromonosporaceae</taxon>
        <taxon>Catellatospora</taxon>
    </lineage>
</organism>
<evidence type="ECO:0000256" key="5">
    <source>
        <dbReference type="SAM" id="SignalP"/>
    </source>
</evidence>
<evidence type="ECO:0000313" key="7">
    <source>
        <dbReference type="Proteomes" id="UP000601223"/>
    </source>
</evidence>
<accession>A0A8J3JAJ7</accession>
<protein>
    <recommendedName>
        <fullName evidence="8">Alpha-amylase</fullName>
    </recommendedName>
</protein>
<evidence type="ECO:0000256" key="1">
    <source>
        <dbReference type="ARBA" id="ARBA00007257"/>
    </source>
</evidence>
<comment type="caution">
    <text evidence="6">The sequence shown here is derived from an EMBL/GenBank/DDBJ whole genome shotgun (WGS) entry which is preliminary data.</text>
</comment>
<dbReference type="EMBL" id="BONF01000012">
    <property type="protein sequence ID" value="GIF81302.1"/>
    <property type="molecule type" value="Genomic_DNA"/>
</dbReference>
<dbReference type="InterPro" id="IPR008969">
    <property type="entry name" value="CarboxyPept-like_regulatory"/>
</dbReference>
<feature type="region of interest" description="Disordered" evidence="4">
    <location>
        <begin position="799"/>
        <end position="826"/>
    </location>
</feature>
<proteinExistence type="inferred from homology"/>
<keyword evidence="2" id="KW-0964">Secreted</keyword>
<feature type="signal peptide" evidence="5">
    <location>
        <begin position="1"/>
        <end position="29"/>
    </location>
</feature>
<dbReference type="InterPro" id="IPR013784">
    <property type="entry name" value="Carb-bd-like_fold"/>
</dbReference>
<evidence type="ECO:0000313" key="6">
    <source>
        <dbReference type="EMBL" id="GIF81302.1"/>
    </source>
</evidence>
<dbReference type="RefSeq" id="WP_203745620.1">
    <property type="nucleotide sequence ID" value="NZ_BONF01000012.1"/>
</dbReference>
<dbReference type="PANTHER" id="PTHR36108:SF13">
    <property type="entry name" value="COLOSSIN-B-RELATED"/>
    <property type="match status" value="1"/>
</dbReference>
<dbReference type="PANTHER" id="PTHR36108">
    <property type="entry name" value="COLOSSIN-B-RELATED"/>
    <property type="match status" value="1"/>
</dbReference>
<evidence type="ECO:0000256" key="2">
    <source>
        <dbReference type="ARBA" id="ARBA00022525"/>
    </source>
</evidence>
<name>A0A8J3JAJ7_9ACTN</name>
<keyword evidence="7" id="KW-1185">Reference proteome</keyword>
<evidence type="ECO:0008006" key="8">
    <source>
        <dbReference type="Google" id="ProtNLM"/>
    </source>
</evidence>